<proteinExistence type="predicted"/>
<evidence type="ECO:0000256" key="1">
    <source>
        <dbReference type="SAM" id="MobiDB-lite"/>
    </source>
</evidence>
<name>A0A0A0V6Q5_9RHAB</name>
<protein>
    <submittedName>
        <fullName evidence="2">Phosphoprotein</fullName>
    </submittedName>
</protein>
<organism evidence="2">
    <name type="scientific">Eel virus European X</name>
    <dbReference type="NCBI Taxonomy" id="685443"/>
    <lineage>
        <taxon>Viruses</taxon>
        <taxon>Riboviria</taxon>
        <taxon>Orthornavirae</taxon>
        <taxon>Negarnaviricota</taxon>
        <taxon>Haploviricotina</taxon>
        <taxon>Monjiviricetes</taxon>
        <taxon>Mononegavirales</taxon>
        <taxon>Rhabdoviridae</taxon>
        <taxon>Alpharhabdovirinae</taxon>
        <taxon>Perhabdovirus</taxon>
        <taxon>Perhabdovirus anguilla</taxon>
    </lineage>
</organism>
<reference evidence="2" key="1">
    <citation type="journal article" date="2014" name="Aquaculture">
        <title>Detection of a phylogenetically divergent eel virus European X (EVEX) isolate in European eels (Anguilla anguilla) farmed in experimental tanks in Italy.</title>
        <authorList>
            <person name="Caruso C."/>
            <person name="Peletto S."/>
            <person name="Giustinelli A."/>
            <person name="Arsieni P."/>
            <person name="Mordenti O."/>
            <person name="Modesto P."/>
            <person name="Acutis P.L."/>
            <person name="Masoero L."/>
            <person name="Fioravanti M."/>
            <person name="Prearo M."/>
        </authorList>
    </citation>
    <scope>NUCLEOTIDE SEQUENCE</scope>
    <source>
        <strain evidence="2">ToBo</strain>
    </source>
</reference>
<feature type="compositionally biased region" description="Basic and acidic residues" evidence="1">
    <location>
        <begin position="169"/>
        <end position="187"/>
    </location>
</feature>
<dbReference type="EMBL" id="KJ598499">
    <property type="protein sequence ID" value="AIW58870.1"/>
    <property type="molecule type" value="Viral_cRNA"/>
</dbReference>
<sequence>MLSSNKNKNKFDLEGIQLLAKGVKNAGESIDKATDEKPEHLSDAFSKYTEYLSNESKGEEEDFQFEQVDYGFQESPESNNPLQESWIAKDDLEPDMGKSWVEYQAKMSFDYSEQVKPTVMREINGLLGMLGGFGKFQDGKKEYLFYLPEKTESEEKRSDKKQCPFKVDVTPKQDPKITPTPEKEPKHLPTSAASREITEEAAVMQGFWMDGMRLTEKTSGKYCLFFPQKMGWSQAEWISKSEDINPRTLAHDIFKWMVSKSPKRATYLRKYMVEE</sequence>
<accession>A0A0A0V6Q5</accession>
<evidence type="ECO:0000313" key="2">
    <source>
        <dbReference type="EMBL" id="AIW58870.1"/>
    </source>
</evidence>
<gene>
    <name evidence="2" type="primary">P</name>
</gene>
<feature type="region of interest" description="Disordered" evidence="1">
    <location>
        <begin position="155"/>
        <end position="192"/>
    </location>
</feature>